<dbReference type="RefSeq" id="WP_409356470.1">
    <property type="nucleotide sequence ID" value="NZ_JBJXVJ010000002.1"/>
</dbReference>
<reference evidence="1 2" key="1">
    <citation type="submission" date="2024-12" db="EMBL/GenBank/DDBJ databases">
        <title>Draft genome sequence of Chryseobacterium kwangjuense AG447.</title>
        <authorList>
            <person name="Cheptsov V.S."/>
            <person name="Belov A."/>
            <person name="Zavarzina A.G."/>
        </authorList>
    </citation>
    <scope>NUCLEOTIDE SEQUENCE [LARGE SCALE GENOMIC DNA]</scope>
    <source>
        <strain evidence="1 2">AG447</strain>
    </source>
</reference>
<evidence type="ECO:0000313" key="2">
    <source>
        <dbReference type="Proteomes" id="UP001634154"/>
    </source>
</evidence>
<name>A0ABW9K1C8_9FLAO</name>
<keyword evidence="2" id="KW-1185">Reference proteome</keyword>
<protein>
    <submittedName>
        <fullName evidence="1">DUF3987 domain-containing protein</fullName>
    </submittedName>
</protein>
<proteinExistence type="predicted"/>
<dbReference type="InterPro" id="IPR025048">
    <property type="entry name" value="DUF3987"/>
</dbReference>
<comment type="caution">
    <text evidence="1">The sequence shown here is derived from an EMBL/GenBank/DDBJ whole genome shotgun (WGS) entry which is preliminary data.</text>
</comment>
<dbReference type="EMBL" id="JBJXVJ010000002">
    <property type="protein sequence ID" value="MFN1217136.1"/>
    <property type="molecule type" value="Genomic_DNA"/>
</dbReference>
<organism evidence="1 2">
    <name type="scientific">Chryseobacterium kwangjuense</name>
    <dbReference type="NCBI Taxonomy" id="267125"/>
    <lineage>
        <taxon>Bacteria</taxon>
        <taxon>Pseudomonadati</taxon>
        <taxon>Bacteroidota</taxon>
        <taxon>Flavobacteriia</taxon>
        <taxon>Flavobacteriales</taxon>
        <taxon>Weeksellaceae</taxon>
        <taxon>Chryseobacterium group</taxon>
        <taxon>Chryseobacterium</taxon>
    </lineage>
</organism>
<dbReference type="Proteomes" id="UP001634154">
    <property type="component" value="Unassembled WGS sequence"/>
</dbReference>
<evidence type="ECO:0000313" key="1">
    <source>
        <dbReference type="EMBL" id="MFN1217136.1"/>
    </source>
</evidence>
<dbReference type="Pfam" id="PF13148">
    <property type="entry name" value="DUF3987"/>
    <property type="match status" value="2"/>
</dbReference>
<sequence>MEENINNPLIPDKVYKSLPDILKKVTDNFSRREKDIVLTSALGALSSVTPNVFGYYHSTIVYANIFTIISAPPASGKGVMMKARMLIEKIHDYLLDGSQNQWNKYEQDEVEEEQSKKTKSGNNIILKIVPANISSAELYNFMNKIEDGILIIESEADTMGNMLSNDWGNYSDVLRKSFHHEPMSMSRKGDGLYISVKSPRLSIVLSGTPAQLKSLINSKENGLLSRFIVYSFDEVIDFRNPFIDGNDDTNELIRNQSEKVLQIYKSLKDRESQLKFELTLRQQQYFDQYFRNKQINLLRNGEVSSSFISNLHRLGLIFFRICMIFSVYRECDDLSQLSKLTCSNKDFILSLRLMEVYFEHSLFNFKNIDQYGLSENDEELLYSVEQNFTREQILEKGTELGIPIRTIDDKLSQWTRKKIIKKISRGVYKRF</sequence>
<gene>
    <name evidence="1" type="ORF">ACKW6Q_09130</name>
</gene>
<accession>A0ABW9K1C8</accession>